<name>A0A6F9XJ76_9LACO</name>
<comment type="subunit">
    <text evidence="8">Homotetramer.</text>
</comment>
<feature type="binding site" evidence="8">
    <location>
        <begin position="92"/>
        <end position="95"/>
    </location>
    <ligand>
        <name>ATP</name>
        <dbReference type="ChEBI" id="CHEBI:30616"/>
    </ligand>
</feature>
<keyword evidence="8" id="KW-0963">Cytoplasm</keyword>
<dbReference type="Pfam" id="PF00265">
    <property type="entry name" value="TK"/>
    <property type="match status" value="1"/>
</dbReference>
<accession>A0A6F9XJ76</accession>
<evidence type="ECO:0000313" key="13">
    <source>
        <dbReference type="EMBL" id="GET05299.1"/>
    </source>
</evidence>
<dbReference type="GO" id="GO:0005829">
    <property type="term" value="C:cytosol"/>
    <property type="evidence" value="ECO:0007669"/>
    <property type="project" value="TreeGrafter"/>
</dbReference>
<evidence type="ECO:0000256" key="1">
    <source>
        <dbReference type="ARBA" id="ARBA00007587"/>
    </source>
</evidence>
<dbReference type="Gene3D" id="3.40.50.300">
    <property type="entry name" value="P-loop containing nucleotide triphosphate hydrolases"/>
    <property type="match status" value="1"/>
</dbReference>
<keyword evidence="5 8" id="KW-0547">Nucleotide-binding</keyword>
<organism evidence="13">
    <name type="scientific">Ligilactobacillus agilis</name>
    <dbReference type="NCBI Taxonomy" id="1601"/>
    <lineage>
        <taxon>Bacteria</taxon>
        <taxon>Bacillati</taxon>
        <taxon>Bacillota</taxon>
        <taxon>Bacilli</taxon>
        <taxon>Lactobacillales</taxon>
        <taxon>Lactobacillaceae</taxon>
        <taxon>Ligilactobacillus</taxon>
    </lineage>
</organism>
<dbReference type="PANTHER" id="PTHR11441:SF0">
    <property type="entry name" value="THYMIDINE KINASE, CYTOSOLIC"/>
    <property type="match status" value="1"/>
</dbReference>
<comment type="subcellular location">
    <subcellularLocation>
        <location evidence="8">Cytoplasm</location>
    </subcellularLocation>
</comment>
<reference evidence="13" key="1">
    <citation type="submission" date="2019-10" db="EMBL/GenBank/DDBJ databases">
        <title>Lactobacillus agilis SY212 Whole Genome Sequencing Project.</title>
        <authorList>
            <person name="Suzuki S."/>
            <person name="Endo A."/>
            <person name="Maeno S."/>
            <person name="Shiwa Y."/>
            <person name="Matsutani M."/>
            <person name="Kajikawa A."/>
        </authorList>
    </citation>
    <scope>NUCLEOTIDE SEQUENCE</scope>
    <source>
        <strain evidence="13">SY212</strain>
    </source>
</reference>
<evidence type="ECO:0000256" key="7">
    <source>
        <dbReference type="ARBA" id="ARBA00022840"/>
    </source>
</evidence>
<feature type="binding site" evidence="10">
    <location>
        <position position="182"/>
    </location>
    <ligand>
        <name>substrate</name>
    </ligand>
</feature>
<dbReference type="Proteomes" id="UP000494265">
    <property type="component" value="Unassembled WGS sequence"/>
</dbReference>
<evidence type="ECO:0000256" key="9">
    <source>
        <dbReference type="PIRSR" id="PIRSR035805-1"/>
    </source>
</evidence>
<dbReference type="RefSeq" id="WP_172584153.1">
    <property type="nucleotide sequence ID" value="NZ_BLAM01000054.1"/>
</dbReference>
<keyword evidence="3 8" id="KW-0237">DNA synthesis</keyword>
<keyword evidence="8" id="KW-0479">Metal-binding</keyword>
<evidence type="ECO:0000256" key="3">
    <source>
        <dbReference type="ARBA" id="ARBA00022634"/>
    </source>
</evidence>
<feature type="binding site" evidence="8">
    <location>
        <position position="150"/>
    </location>
    <ligand>
        <name>Zn(2+)</name>
        <dbReference type="ChEBI" id="CHEBI:29105"/>
    </ligand>
</feature>
<dbReference type="SUPFAM" id="SSF52540">
    <property type="entry name" value="P-loop containing nucleoside triphosphate hydrolases"/>
    <property type="match status" value="1"/>
</dbReference>
<feature type="binding site" evidence="8">
    <location>
        <position position="186"/>
    </location>
    <ligand>
        <name>Zn(2+)</name>
        <dbReference type="ChEBI" id="CHEBI:29105"/>
    </ligand>
</feature>
<keyword evidence="7 8" id="KW-0067">ATP-binding</keyword>
<dbReference type="EMBL" id="BLAM01000054">
    <property type="protein sequence ID" value="GET05299.1"/>
    <property type="molecule type" value="Genomic_DNA"/>
</dbReference>
<feature type="binding site" evidence="10">
    <location>
        <begin position="175"/>
        <end position="178"/>
    </location>
    <ligand>
        <name>substrate</name>
    </ligand>
</feature>
<keyword evidence="8" id="KW-0862">Zinc</keyword>
<dbReference type="GO" id="GO:0046104">
    <property type="term" value="P:thymidine metabolic process"/>
    <property type="evidence" value="ECO:0007669"/>
    <property type="project" value="TreeGrafter"/>
</dbReference>
<evidence type="ECO:0000256" key="4">
    <source>
        <dbReference type="ARBA" id="ARBA00022679"/>
    </source>
</evidence>
<keyword evidence="6 8" id="KW-0418">Kinase</keyword>
<dbReference type="GO" id="GO:0004797">
    <property type="term" value="F:thymidine kinase activity"/>
    <property type="evidence" value="ECO:0007669"/>
    <property type="project" value="UniProtKB-UniRule"/>
</dbReference>
<feature type="binding site" evidence="8">
    <location>
        <begin position="9"/>
        <end position="16"/>
    </location>
    <ligand>
        <name>ATP</name>
        <dbReference type="ChEBI" id="CHEBI:30616"/>
    </ligand>
</feature>
<dbReference type="InterPro" id="IPR001267">
    <property type="entry name" value="Thymidine_kinase"/>
</dbReference>
<dbReference type="Gene3D" id="3.30.60.20">
    <property type="match status" value="1"/>
</dbReference>
<feature type="binding site" evidence="8">
    <location>
        <position position="189"/>
    </location>
    <ligand>
        <name>Zn(2+)</name>
        <dbReference type="ChEBI" id="CHEBI:29105"/>
    </ligand>
</feature>
<dbReference type="GO" id="GO:0071897">
    <property type="term" value="P:DNA biosynthetic process"/>
    <property type="evidence" value="ECO:0007669"/>
    <property type="project" value="UniProtKB-KW"/>
</dbReference>
<evidence type="ECO:0000256" key="2">
    <source>
        <dbReference type="ARBA" id="ARBA00012118"/>
    </source>
</evidence>
<evidence type="ECO:0000256" key="5">
    <source>
        <dbReference type="ARBA" id="ARBA00022741"/>
    </source>
</evidence>
<feature type="binding site" evidence="8">
    <location>
        <position position="153"/>
    </location>
    <ligand>
        <name>Zn(2+)</name>
        <dbReference type="ChEBI" id="CHEBI:29105"/>
    </ligand>
</feature>
<evidence type="ECO:0000256" key="12">
    <source>
        <dbReference type="RuleBase" id="RU004165"/>
    </source>
</evidence>
<feature type="active site" description="Proton acceptor" evidence="8 9">
    <location>
        <position position="93"/>
    </location>
</feature>
<comment type="catalytic activity">
    <reaction evidence="8 11">
        <text>thymidine + ATP = dTMP + ADP + H(+)</text>
        <dbReference type="Rhea" id="RHEA:19129"/>
        <dbReference type="ChEBI" id="CHEBI:15378"/>
        <dbReference type="ChEBI" id="CHEBI:17748"/>
        <dbReference type="ChEBI" id="CHEBI:30616"/>
        <dbReference type="ChEBI" id="CHEBI:63528"/>
        <dbReference type="ChEBI" id="CHEBI:456216"/>
        <dbReference type="EC" id="2.7.1.21"/>
    </reaction>
</comment>
<evidence type="ECO:0000256" key="6">
    <source>
        <dbReference type="ARBA" id="ARBA00022777"/>
    </source>
</evidence>
<keyword evidence="4 8" id="KW-0808">Transferase</keyword>
<dbReference type="PANTHER" id="PTHR11441">
    <property type="entry name" value="THYMIDINE KINASE"/>
    <property type="match status" value="1"/>
</dbReference>
<dbReference type="GO" id="GO:0008270">
    <property type="term" value="F:zinc ion binding"/>
    <property type="evidence" value="ECO:0007669"/>
    <property type="project" value="UniProtKB-UniRule"/>
</dbReference>
<proteinExistence type="inferred from homology"/>
<sequence>MPKLTFKYGTMNAGKSLDLIKTAHSYREQGATVKIIKPKIDTRFSDKEVVSRVGMSEDATPIDNTVNAISEVVKPQPQWTKTYSNPIYILVDEAQFLTKQQVKYLSHLVDWFNVHVICYGLKTDFLGRFFEGSSELMRLADKIEEIPTLCTYCLKPASMNMRLIDGQPDTAGEQIVIGDSEYIAVCRKCFYKSLE</sequence>
<dbReference type="HAMAP" id="MF_00124">
    <property type="entry name" value="Thymidine_kinase"/>
    <property type="match status" value="1"/>
</dbReference>
<dbReference type="GO" id="GO:0005524">
    <property type="term" value="F:ATP binding"/>
    <property type="evidence" value="ECO:0007669"/>
    <property type="project" value="UniProtKB-UniRule"/>
</dbReference>
<evidence type="ECO:0000256" key="10">
    <source>
        <dbReference type="PIRSR" id="PIRSR035805-2"/>
    </source>
</evidence>
<dbReference type="PIRSF" id="PIRSF035805">
    <property type="entry name" value="TK_cell"/>
    <property type="match status" value="1"/>
</dbReference>
<gene>
    <name evidence="8" type="primary">tdk</name>
    <name evidence="13" type="ORF">SY212_03290</name>
</gene>
<comment type="similarity">
    <text evidence="1 8 12">Belongs to the thymidine kinase family.</text>
</comment>
<evidence type="ECO:0000256" key="11">
    <source>
        <dbReference type="RuleBase" id="RU000544"/>
    </source>
</evidence>
<comment type="caution">
    <text evidence="13">The sequence shown here is derived from an EMBL/GenBank/DDBJ whole genome shotgun (WGS) entry which is preliminary data.</text>
</comment>
<protein>
    <recommendedName>
        <fullName evidence="2 8">Thymidine kinase</fullName>
        <ecNumber evidence="2 8">2.7.1.21</ecNumber>
    </recommendedName>
</protein>
<dbReference type="InterPro" id="IPR027417">
    <property type="entry name" value="P-loop_NTPase"/>
</dbReference>
<dbReference type="EC" id="2.7.1.21" evidence="2 8"/>
<dbReference type="SUPFAM" id="SSF57716">
    <property type="entry name" value="Glucocorticoid receptor-like (DNA-binding domain)"/>
    <property type="match status" value="1"/>
</dbReference>
<dbReference type="AlphaFoldDB" id="A0A6F9XJ76"/>
<evidence type="ECO:0000256" key="8">
    <source>
        <dbReference type="HAMAP-Rule" id="MF_00124"/>
    </source>
</evidence>